<protein>
    <submittedName>
        <fullName evidence="3">Uncharacterized protein</fullName>
    </submittedName>
</protein>
<feature type="region of interest" description="Disordered" evidence="1">
    <location>
        <begin position="199"/>
        <end position="254"/>
    </location>
</feature>
<feature type="non-terminal residue" evidence="3">
    <location>
        <position position="505"/>
    </location>
</feature>
<feature type="compositionally biased region" description="Basic and acidic residues" evidence="1">
    <location>
        <begin position="233"/>
        <end position="251"/>
    </location>
</feature>
<gene>
    <name evidence="3" type="ORF">g.6678</name>
</gene>
<feature type="compositionally biased region" description="Basic and acidic residues" evidence="1">
    <location>
        <begin position="163"/>
        <end position="174"/>
    </location>
</feature>
<feature type="signal peptide" evidence="2">
    <location>
        <begin position="1"/>
        <end position="19"/>
    </location>
</feature>
<evidence type="ECO:0000256" key="2">
    <source>
        <dbReference type="SAM" id="SignalP"/>
    </source>
</evidence>
<feature type="chain" id="PRO_5008583256" evidence="2">
    <location>
        <begin position="20"/>
        <end position="505"/>
    </location>
</feature>
<dbReference type="EMBL" id="GECZ01012825">
    <property type="protein sequence ID" value="JAS56944.1"/>
    <property type="molecule type" value="Transcribed_RNA"/>
</dbReference>
<accession>A0A1B6G3D9</accession>
<evidence type="ECO:0000256" key="1">
    <source>
        <dbReference type="SAM" id="MobiDB-lite"/>
    </source>
</evidence>
<feature type="region of interest" description="Disordered" evidence="1">
    <location>
        <begin position="131"/>
        <end position="174"/>
    </location>
</feature>
<sequence>MTLRGLFLILTLSLIPCDADLTEPDVRCDDCNHSGRWWPLFKPSQLIHSEFPEHAQRTSQEAEYGHGLFQLNSVEQPAHLVSPGSREVAGIDSDVKTYNSQGKHRLEWDHYGDVSHVTTVAYNSLEAYNRREDPSVTADNGDVAPVSEPEPGKDTPEEVEASNEDKEDSKVSEENFFDDRNFFRDKFTIPKSGFPREFEISKESSSSQESAKILSTEVSKETSSREASSNENKSGEHLSKSHTPVTEDHGSRISVDTPVIHETISRLNKPLVATSYSAFSSVFARSKPVNLHTKDLLHPDPAYNKVSNYVNSPRSSAVSHSQFFNGFDVTKQYLVHENQPEVEILRVNPLARSGGRNRPEFHDSPLVTHGSPLSTHESSLYHYAKNHGGLLHYRHQPQSHPLSRSSSLRWQDLKPELRNKFPFKQLQPYVRVQNHETRIRHVIPNKDSVQDSLWKETKRMETLKPPPPGQNLYIFKKKPYMIDLKKIDRNKGSNVVYIIKTNKRI</sequence>
<dbReference type="AlphaFoldDB" id="A0A1B6G3D9"/>
<name>A0A1B6G3D9_9HEMI</name>
<reference evidence="3" key="1">
    <citation type="submission" date="2015-11" db="EMBL/GenBank/DDBJ databases">
        <title>De novo transcriptome assembly of four potential Pierce s Disease insect vectors from Arizona vineyards.</title>
        <authorList>
            <person name="Tassone E.E."/>
        </authorList>
    </citation>
    <scope>NUCLEOTIDE SEQUENCE</scope>
</reference>
<keyword evidence="2" id="KW-0732">Signal</keyword>
<organism evidence="3">
    <name type="scientific">Cuerna arida</name>
    <dbReference type="NCBI Taxonomy" id="1464854"/>
    <lineage>
        <taxon>Eukaryota</taxon>
        <taxon>Metazoa</taxon>
        <taxon>Ecdysozoa</taxon>
        <taxon>Arthropoda</taxon>
        <taxon>Hexapoda</taxon>
        <taxon>Insecta</taxon>
        <taxon>Pterygota</taxon>
        <taxon>Neoptera</taxon>
        <taxon>Paraneoptera</taxon>
        <taxon>Hemiptera</taxon>
        <taxon>Auchenorrhyncha</taxon>
        <taxon>Membracoidea</taxon>
        <taxon>Cicadellidae</taxon>
        <taxon>Cicadellinae</taxon>
        <taxon>Proconiini</taxon>
        <taxon>Cuerna</taxon>
    </lineage>
</organism>
<proteinExistence type="predicted"/>
<evidence type="ECO:0000313" key="3">
    <source>
        <dbReference type="EMBL" id="JAS56944.1"/>
    </source>
</evidence>